<accession>A0A2H5EYY0</accession>
<protein>
    <submittedName>
        <fullName evidence="2">Uncharacterized protein</fullName>
    </submittedName>
</protein>
<keyword evidence="3" id="KW-1185">Reference proteome</keyword>
<dbReference type="EMBL" id="CP025430">
    <property type="protein sequence ID" value="AUH64505.1"/>
    <property type="molecule type" value="Genomic_DNA"/>
</dbReference>
<name>A0A2H5EYY0_9RHOB</name>
<evidence type="ECO:0000313" key="3">
    <source>
        <dbReference type="Proteomes" id="UP000234530"/>
    </source>
</evidence>
<organism evidence="2 3">
    <name type="scientific">Paracoccus zhejiangensis</name>
    <dbReference type="NCBI Taxonomy" id="1077935"/>
    <lineage>
        <taxon>Bacteria</taxon>
        <taxon>Pseudomonadati</taxon>
        <taxon>Pseudomonadota</taxon>
        <taxon>Alphaproteobacteria</taxon>
        <taxon>Rhodobacterales</taxon>
        <taxon>Paracoccaceae</taxon>
        <taxon>Paracoccus</taxon>
    </lineage>
</organism>
<keyword evidence="1" id="KW-0812">Transmembrane</keyword>
<sequence>MTLDTAMECGIIAGSALLMVFCTILARRLRRLNDLEQGLGGAIAVMAAEIDRLEQSIRLARQEAMSAGEVLAAEVQKAQSERARWDLHLRMRDALAAGPAPDAPSGAVTRLRRRRVPLDA</sequence>
<dbReference type="OrthoDB" id="7630018at2"/>
<keyword evidence="1" id="KW-1133">Transmembrane helix</keyword>
<gene>
    <name evidence="2" type="ORF">CX676_10295</name>
</gene>
<keyword evidence="1" id="KW-0472">Membrane</keyword>
<dbReference type="Proteomes" id="UP000234530">
    <property type="component" value="Chromosome"/>
</dbReference>
<reference evidence="2 3" key="1">
    <citation type="journal article" date="2013" name="Antonie Van Leeuwenhoek">
        <title>Paracoccus zhejiangensis sp. nov., isolated from activated sludge in wastewater-treatment system.</title>
        <authorList>
            <person name="Wu Z.G."/>
            <person name="Zhang D.F."/>
            <person name="Liu Y.L."/>
            <person name="Wang F."/>
            <person name="Jiang X."/>
            <person name="Li C."/>
            <person name="Li S.P."/>
            <person name="Hong Q."/>
            <person name="Li W.J."/>
        </authorList>
    </citation>
    <scope>NUCLEOTIDE SEQUENCE [LARGE SCALE GENOMIC DNA]</scope>
    <source>
        <strain evidence="2 3">J6</strain>
    </source>
</reference>
<evidence type="ECO:0000313" key="2">
    <source>
        <dbReference type="EMBL" id="AUH64505.1"/>
    </source>
</evidence>
<feature type="transmembrane region" description="Helical" evidence="1">
    <location>
        <begin position="6"/>
        <end position="26"/>
    </location>
</feature>
<evidence type="ECO:0000256" key="1">
    <source>
        <dbReference type="SAM" id="Phobius"/>
    </source>
</evidence>
<dbReference type="RefSeq" id="WP_101752538.1">
    <property type="nucleotide sequence ID" value="NZ_CP025430.1"/>
</dbReference>
<dbReference type="AlphaFoldDB" id="A0A2H5EYY0"/>
<proteinExistence type="predicted"/>
<dbReference type="KEGG" id="pzh:CX676_10295"/>